<reference evidence="1 2" key="1">
    <citation type="submission" date="2016-10" db="EMBL/GenBank/DDBJ databases">
        <authorList>
            <person name="de Groot N.N."/>
        </authorList>
    </citation>
    <scope>NUCLEOTIDE SEQUENCE [LARGE SCALE GENOMIC DNA]</scope>
    <source>
        <strain evidence="1 2">DSM 28286</strain>
    </source>
</reference>
<proteinExistence type="predicted"/>
<dbReference type="AlphaFoldDB" id="A0A1I5R3F2"/>
<gene>
    <name evidence="1" type="ORF">SAMN05444277_10144</name>
</gene>
<organism evidence="1 2">
    <name type="scientific">Parafilimonas terrae</name>
    <dbReference type="NCBI Taxonomy" id="1465490"/>
    <lineage>
        <taxon>Bacteria</taxon>
        <taxon>Pseudomonadati</taxon>
        <taxon>Bacteroidota</taxon>
        <taxon>Chitinophagia</taxon>
        <taxon>Chitinophagales</taxon>
        <taxon>Chitinophagaceae</taxon>
        <taxon>Parafilimonas</taxon>
    </lineage>
</organism>
<dbReference type="STRING" id="1465490.SAMN05444277_10144"/>
<sequence>MSILTLERLSKIYYQKFLRKIAEDYRDIKEYVESTPQETKKLLKLFQLRNEAHREENGADNPRFTEIIEFLRSCKESKLVMHIVKVKDQLLTILTDTNYTKVVGLL</sequence>
<name>A0A1I5R3F2_9BACT</name>
<dbReference type="EMBL" id="FOXQ01000001">
    <property type="protein sequence ID" value="SFP52867.1"/>
    <property type="molecule type" value="Genomic_DNA"/>
</dbReference>
<evidence type="ECO:0000313" key="1">
    <source>
        <dbReference type="EMBL" id="SFP52867.1"/>
    </source>
</evidence>
<dbReference type="RefSeq" id="WP_090653407.1">
    <property type="nucleotide sequence ID" value="NZ_FOXQ01000001.1"/>
</dbReference>
<keyword evidence="2" id="KW-1185">Reference proteome</keyword>
<protein>
    <submittedName>
        <fullName evidence="1">Uncharacterized protein</fullName>
    </submittedName>
</protein>
<evidence type="ECO:0000313" key="2">
    <source>
        <dbReference type="Proteomes" id="UP000199031"/>
    </source>
</evidence>
<accession>A0A1I5R3F2</accession>
<dbReference type="Proteomes" id="UP000199031">
    <property type="component" value="Unassembled WGS sequence"/>
</dbReference>